<organism evidence="1 2">
    <name type="scientific">Peptostreptococcus anaerobius</name>
    <dbReference type="NCBI Taxonomy" id="1261"/>
    <lineage>
        <taxon>Bacteria</taxon>
        <taxon>Bacillati</taxon>
        <taxon>Bacillota</taxon>
        <taxon>Clostridia</taxon>
        <taxon>Peptostreptococcales</taxon>
        <taxon>Peptostreptococcaceae</taxon>
        <taxon>Peptostreptococcus</taxon>
    </lineage>
</organism>
<evidence type="ECO:0000313" key="1">
    <source>
        <dbReference type="EMBL" id="SUB62115.1"/>
    </source>
</evidence>
<evidence type="ECO:0000313" key="2">
    <source>
        <dbReference type="Proteomes" id="UP000255101"/>
    </source>
</evidence>
<gene>
    <name evidence="1" type="ORF">NCTC11460_02123</name>
</gene>
<reference evidence="1 2" key="1">
    <citation type="submission" date="2018-06" db="EMBL/GenBank/DDBJ databases">
        <authorList>
            <consortium name="Pathogen Informatics"/>
            <person name="Doyle S."/>
        </authorList>
    </citation>
    <scope>NUCLEOTIDE SEQUENCE [LARGE SCALE GENOMIC DNA]</scope>
    <source>
        <strain evidence="1 2">NCTC11460</strain>
    </source>
</reference>
<proteinExistence type="predicted"/>
<dbReference type="Proteomes" id="UP000255101">
    <property type="component" value="Unassembled WGS sequence"/>
</dbReference>
<dbReference type="RefSeq" id="WP_019595668.1">
    <property type="nucleotide sequence ID" value="NZ_FOVA01000025.1"/>
</dbReference>
<accession>A0A379CK02</accession>
<dbReference type="EMBL" id="UGTB01000004">
    <property type="protein sequence ID" value="SUB62115.1"/>
    <property type="molecule type" value="Genomic_DNA"/>
</dbReference>
<protein>
    <submittedName>
        <fullName evidence="1">Uncharacterized protein</fullName>
    </submittedName>
</protein>
<sequence length="105" mass="12429">MIKLVDIESVEEYTEFGTCEICSYSMDYIFEYFVFEDDKTGERRSILNGEWCWGDFGEYFYNLGQINICDLASFIKGKNIQTFDEMSEKLIPIVEEYAKINHIRV</sequence>
<dbReference type="AlphaFoldDB" id="A0A379CK02"/>
<name>A0A379CK02_9FIRM</name>